<organism evidence="3 4">
    <name type="scientific">Blattamonas nauphoetae</name>
    <dbReference type="NCBI Taxonomy" id="2049346"/>
    <lineage>
        <taxon>Eukaryota</taxon>
        <taxon>Metamonada</taxon>
        <taxon>Preaxostyla</taxon>
        <taxon>Oxymonadida</taxon>
        <taxon>Blattamonas</taxon>
    </lineage>
</organism>
<comment type="caution">
    <text evidence="3">The sequence shown here is derived from an EMBL/GenBank/DDBJ whole genome shotgun (WGS) entry which is preliminary data.</text>
</comment>
<evidence type="ECO:0000256" key="2">
    <source>
        <dbReference type="SAM" id="MobiDB-lite"/>
    </source>
</evidence>
<dbReference type="InterPro" id="IPR038792">
    <property type="entry name" value="CFAP97D1/2"/>
</dbReference>
<dbReference type="Pfam" id="PF13879">
    <property type="entry name" value="Hmw_CFAP97"/>
    <property type="match status" value="1"/>
</dbReference>
<feature type="compositionally biased region" description="Polar residues" evidence="2">
    <location>
        <begin position="166"/>
        <end position="175"/>
    </location>
</feature>
<reference evidence="3 4" key="1">
    <citation type="journal article" date="2022" name="bioRxiv">
        <title>Genomics of Preaxostyla Flagellates Illuminates Evolutionary Transitions and the Path Towards Mitochondrial Loss.</title>
        <authorList>
            <person name="Novak L.V.F."/>
            <person name="Treitli S.C."/>
            <person name="Pyrih J."/>
            <person name="Halakuc P."/>
            <person name="Pipaliya S.V."/>
            <person name="Vacek V."/>
            <person name="Brzon O."/>
            <person name="Soukal P."/>
            <person name="Eme L."/>
            <person name="Dacks J.B."/>
            <person name="Karnkowska A."/>
            <person name="Elias M."/>
            <person name="Hampl V."/>
        </authorList>
    </citation>
    <scope>NUCLEOTIDE SEQUENCE [LARGE SCALE GENOMIC DNA]</scope>
    <source>
        <strain evidence="3">NAU3</strain>
        <tissue evidence="3">Gut</tissue>
    </source>
</reference>
<comment type="similarity">
    <text evidence="1">Belongs to the CFAP97 family.</text>
</comment>
<gene>
    <name evidence="3" type="ORF">BLNAU_22600</name>
</gene>
<feature type="compositionally biased region" description="Basic and acidic residues" evidence="2">
    <location>
        <begin position="217"/>
        <end position="237"/>
    </location>
</feature>
<keyword evidence="4" id="KW-1185">Reference proteome</keyword>
<name>A0ABQ9WTP7_9EUKA</name>
<protein>
    <submittedName>
        <fullName evidence="3">KIAA1430 like protein</fullName>
    </submittedName>
</protein>
<sequence length="246" mass="28376">MSRNQPVLKVSTEQQRIQNEQKIHQDHLKSIKPVVKIKAPEVYPHLKSKRGKQKLEEERLLEIERENQILLNRMKRLSKKPTFDNSPPKHTIKSKRQIQSEKERIAIEKENETLAKSLLQLKPRLDNAKFEKEWEENANHMRRISRFQNPIDPQAFPVSPRKEPNENSPTPATHRSQTKKPSPKPHAKTNPKPKPKPAQATPPVDDAPANDEQQVDPEAKTEETDDVKPQEAEKEDVPAEDSQPSS</sequence>
<evidence type="ECO:0000313" key="4">
    <source>
        <dbReference type="Proteomes" id="UP001281761"/>
    </source>
</evidence>
<feature type="compositionally biased region" description="Basic residues" evidence="2">
    <location>
        <begin position="176"/>
        <end position="195"/>
    </location>
</feature>
<dbReference type="Proteomes" id="UP001281761">
    <property type="component" value="Unassembled WGS sequence"/>
</dbReference>
<proteinExistence type="inferred from homology"/>
<evidence type="ECO:0000313" key="3">
    <source>
        <dbReference type="EMBL" id="KAK2942489.1"/>
    </source>
</evidence>
<dbReference type="InterPro" id="IPR029488">
    <property type="entry name" value="Hmw/CFAP97"/>
</dbReference>
<feature type="region of interest" description="Disordered" evidence="2">
    <location>
        <begin position="72"/>
        <end position="102"/>
    </location>
</feature>
<evidence type="ECO:0000256" key="1">
    <source>
        <dbReference type="ARBA" id="ARBA00008315"/>
    </source>
</evidence>
<dbReference type="PANTHER" id="PTHR33768">
    <property type="entry name" value="MIP11318P"/>
    <property type="match status" value="1"/>
</dbReference>
<feature type="region of interest" description="Disordered" evidence="2">
    <location>
        <begin position="141"/>
        <end position="246"/>
    </location>
</feature>
<dbReference type="EMBL" id="JARBJD010000405">
    <property type="protein sequence ID" value="KAK2942489.1"/>
    <property type="molecule type" value="Genomic_DNA"/>
</dbReference>
<accession>A0ABQ9WTP7</accession>
<dbReference type="PANTHER" id="PTHR33768:SF3">
    <property type="entry name" value="MIP11318P"/>
    <property type="match status" value="1"/>
</dbReference>